<keyword evidence="1" id="KW-0175">Coiled coil</keyword>
<accession>A0A6C0ESI0</accession>
<feature type="coiled-coil region" evidence="1">
    <location>
        <begin position="74"/>
        <end position="108"/>
    </location>
</feature>
<dbReference type="AlphaFoldDB" id="A0A6C0ESI0"/>
<name>A0A6C0ESI0_9ZZZZ</name>
<organism evidence="2">
    <name type="scientific">viral metagenome</name>
    <dbReference type="NCBI Taxonomy" id="1070528"/>
    <lineage>
        <taxon>unclassified sequences</taxon>
        <taxon>metagenomes</taxon>
        <taxon>organismal metagenomes</taxon>
    </lineage>
</organism>
<protein>
    <submittedName>
        <fullName evidence="2">Uncharacterized protein</fullName>
    </submittedName>
</protein>
<dbReference type="EMBL" id="MN738929">
    <property type="protein sequence ID" value="QHT31997.1"/>
    <property type="molecule type" value="Genomic_DNA"/>
</dbReference>
<reference evidence="2" key="1">
    <citation type="journal article" date="2020" name="Nature">
        <title>Giant virus diversity and host interactions through global metagenomics.</title>
        <authorList>
            <person name="Schulz F."/>
            <person name="Roux S."/>
            <person name="Paez-Espino D."/>
            <person name="Jungbluth S."/>
            <person name="Walsh D.A."/>
            <person name="Denef V.J."/>
            <person name="McMahon K.D."/>
            <person name="Konstantinidis K.T."/>
            <person name="Eloe-Fadrosh E.A."/>
            <person name="Kyrpides N.C."/>
            <person name="Woyke T."/>
        </authorList>
    </citation>
    <scope>NUCLEOTIDE SEQUENCE</scope>
    <source>
        <strain evidence="2">GVMAG-M-3300009159-65</strain>
    </source>
</reference>
<evidence type="ECO:0000313" key="2">
    <source>
        <dbReference type="EMBL" id="QHT31997.1"/>
    </source>
</evidence>
<proteinExistence type="predicted"/>
<sequence>MSYIEKLEEYYESLKIAKIKKLKRKKPTKYEPILLDIERIHFQYNKDYLNDIEKKIIELKRSFLILKYDVLYQLSDKMDDYDSLEQKIKDLEGERDKLVVKIKLKRERKNQEVDTLNATIEEKMMLYKDAELDDKKQIYIDINEIKKQINSIINQYSCITNIKSSYGDDETQNIKIYNTLIKDYCPIFNNEINLTKRLNVKVIINAEELI</sequence>
<evidence type="ECO:0000256" key="1">
    <source>
        <dbReference type="SAM" id="Coils"/>
    </source>
</evidence>